<sequence length="326" mass="38164">MLKRQKGSECLNCGQEIGDANYCSNCGQVNDTRRLTFIELIGESLSNFFAVDGRVFRTLRDVLIKPGKVATDFRLGKRMRYMNPVRFYFLASILLITSIQLNRDANLVNSNIDQESISRLKTLSDEERESAIQKAEDKLNDFEDPSLAIRFSAMSDYLLVKPEGSKEELYQRLNLEPGFWNDFAFEQAQKTAKFGHNQKDNFESFNRELISKLAWILFLFIPVLGLVLKLLYFRRDFYYPEHLFFTLYQQGLFFFVSFLYNLVIDNQTVFILIILLYGVHLFIAMHRFYGQTWGKTFFKYLLVNIFGLLSFVAFFMLSLVLVFILM</sequence>
<keyword evidence="1" id="KW-1133">Transmembrane helix</keyword>
<reference evidence="2 3" key="1">
    <citation type="submission" date="2020-08" db="EMBL/GenBank/DDBJ databases">
        <title>Croceimicrobium hydrocarbonivorans gen. nov., sp. nov., a novel marine bacterium isolated from a bacterial consortium that degrades polyethylene terephthalate.</title>
        <authorList>
            <person name="Liu R."/>
        </authorList>
    </citation>
    <scope>NUCLEOTIDE SEQUENCE [LARGE SCALE GENOMIC DNA]</scope>
    <source>
        <strain evidence="2 3">A20-9</strain>
    </source>
</reference>
<dbReference type="InterPro" id="IPR022134">
    <property type="entry name" value="DUF3667"/>
</dbReference>
<organism evidence="2 3">
    <name type="scientific">Croceimicrobium hydrocarbonivorans</name>
    <dbReference type="NCBI Taxonomy" id="2761580"/>
    <lineage>
        <taxon>Bacteria</taxon>
        <taxon>Pseudomonadati</taxon>
        <taxon>Bacteroidota</taxon>
        <taxon>Flavobacteriia</taxon>
        <taxon>Flavobacteriales</taxon>
        <taxon>Owenweeksiaceae</taxon>
        <taxon>Croceimicrobium</taxon>
    </lineage>
</organism>
<evidence type="ECO:0000256" key="1">
    <source>
        <dbReference type="SAM" id="Phobius"/>
    </source>
</evidence>
<feature type="transmembrane region" description="Helical" evidence="1">
    <location>
        <begin position="301"/>
        <end position="325"/>
    </location>
</feature>
<proteinExistence type="predicted"/>
<gene>
    <name evidence="2" type="ORF">H4K34_01905</name>
</gene>
<dbReference type="AlphaFoldDB" id="A0A7H0VFX3"/>
<dbReference type="KEGG" id="chyd:H4K34_01905"/>
<dbReference type="EMBL" id="CP060139">
    <property type="protein sequence ID" value="QNR24621.1"/>
    <property type="molecule type" value="Genomic_DNA"/>
</dbReference>
<evidence type="ECO:0000313" key="2">
    <source>
        <dbReference type="EMBL" id="QNR24621.1"/>
    </source>
</evidence>
<feature type="transmembrane region" description="Helical" evidence="1">
    <location>
        <begin position="85"/>
        <end position="101"/>
    </location>
</feature>
<keyword evidence="1" id="KW-0812">Transmembrane</keyword>
<dbReference type="Pfam" id="PF12412">
    <property type="entry name" value="DUF3667"/>
    <property type="match status" value="1"/>
</dbReference>
<name>A0A7H0VFX3_9FLAO</name>
<dbReference type="Proteomes" id="UP000516305">
    <property type="component" value="Chromosome"/>
</dbReference>
<keyword evidence="1" id="KW-0472">Membrane</keyword>
<feature type="transmembrane region" description="Helical" evidence="1">
    <location>
        <begin position="243"/>
        <end position="263"/>
    </location>
</feature>
<dbReference type="RefSeq" id="WP_210759148.1">
    <property type="nucleotide sequence ID" value="NZ_CP060139.1"/>
</dbReference>
<evidence type="ECO:0000313" key="3">
    <source>
        <dbReference type="Proteomes" id="UP000516305"/>
    </source>
</evidence>
<feature type="transmembrane region" description="Helical" evidence="1">
    <location>
        <begin position="213"/>
        <end position="231"/>
    </location>
</feature>
<protein>
    <submittedName>
        <fullName evidence="2">DUF3667 domain-containing protein</fullName>
    </submittedName>
</protein>
<keyword evidence="3" id="KW-1185">Reference proteome</keyword>
<feature type="transmembrane region" description="Helical" evidence="1">
    <location>
        <begin position="269"/>
        <end position="289"/>
    </location>
</feature>
<accession>A0A7H0VFX3</accession>